<dbReference type="RefSeq" id="WP_345312436.1">
    <property type="nucleotide sequence ID" value="NZ_BAABIE010000002.1"/>
</dbReference>
<protein>
    <submittedName>
        <fullName evidence="3">Alpha/beta hydrolase</fullName>
    </submittedName>
</protein>
<dbReference type="Pfam" id="PF00561">
    <property type="entry name" value="Abhydrolase_1"/>
    <property type="match status" value="1"/>
</dbReference>
<dbReference type="PANTHER" id="PTHR43329">
    <property type="entry name" value="EPOXIDE HYDROLASE"/>
    <property type="match status" value="1"/>
</dbReference>
<reference evidence="4" key="1">
    <citation type="journal article" date="2019" name="Int. J. Syst. Evol. Microbiol.">
        <title>The Global Catalogue of Microorganisms (GCM) 10K type strain sequencing project: providing services to taxonomists for standard genome sequencing and annotation.</title>
        <authorList>
            <consortium name="The Broad Institute Genomics Platform"/>
            <consortium name="The Broad Institute Genome Sequencing Center for Infectious Disease"/>
            <person name="Wu L."/>
            <person name="Ma J."/>
        </authorList>
    </citation>
    <scope>NUCLEOTIDE SEQUENCE [LARGE SCALE GENOMIC DNA]</scope>
    <source>
        <strain evidence="4">JCM 18077</strain>
    </source>
</reference>
<dbReference type="PRINTS" id="PR00412">
    <property type="entry name" value="EPOXHYDRLASE"/>
</dbReference>
<dbReference type="InterPro" id="IPR000073">
    <property type="entry name" value="AB_hydrolase_1"/>
</dbReference>
<comment type="caution">
    <text evidence="3">The sequence shown here is derived from an EMBL/GenBank/DDBJ whole genome shotgun (WGS) entry which is preliminary data.</text>
</comment>
<gene>
    <name evidence="3" type="ORF">GCM10023217_06850</name>
</gene>
<evidence type="ECO:0000256" key="1">
    <source>
        <dbReference type="ARBA" id="ARBA00022801"/>
    </source>
</evidence>
<dbReference type="SUPFAM" id="SSF53474">
    <property type="entry name" value="alpha/beta-Hydrolases"/>
    <property type="match status" value="1"/>
</dbReference>
<proteinExistence type="predicted"/>
<sequence length="275" mass="29844">MESEHLKVEHDGLVFDVHRSGPPRGPWVVLLHGFPVNSSCYDAVLPRVHDAGLRTLTIDQRGYSPGARPEAVEDYRLDKLVDDVLGVLGHLNIAYSMLVGHDWGGIVAWHLAAKHPEHFTGLVAISTGHPSAMAAALAEGDDQRTRSAYIKNFVADGAEAVLSARNGVMLRRAGVHADELGPILAPDGLRGPLNWYRANFTGDIAKTLACPPVDVPTTMLWSDADAALGREQAEMSGRFVYSDFRFSELAGVDHWVPQRAPEAVASEIALRSAQF</sequence>
<evidence type="ECO:0000313" key="4">
    <source>
        <dbReference type="Proteomes" id="UP001500822"/>
    </source>
</evidence>
<organism evidence="3 4">
    <name type="scientific">Gordonia alkaliphila</name>
    <dbReference type="NCBI Taxonomy" id="1053547"/>
    <lineage>
        <taxon>Bacteria</taxon>
        <taxon>Bacillati</taxon>
        <taxon>Actinomycetota</taxon>
        <taxon>Actinomycetes</taxon>
        <taxon>Mycobacteriales</taxon>
        <taxon>Gordoniaceae</taxon>
        <taxon>Gordonia</taxon>
    </lineage>
</organism>
<name>A0ABP8YY05_9ACTN</name>
<dbReference type="Gene3D" id="3.40.50.1820">
    <property type="entry name" value="alpha/beta hydrolase"/>
    <property type="match status" value="1"/>
</dbReference>
<dbReference type="InterPro" id="IPR000639">
    <property type="entry name" value="Epox_hydrolase-like"/>
</dbReference>
<accession>A0ABP8YY05</accession>
<dbReference type="InterPro" id="IPR029058">
    <property type="entry name" value="AB_hydrolase_fold"/>
</dbReference>
<dbReference type="EMBL" id="BAABIE010000002">
    <property type="protein sequence ID" value="GAA4741207.1"/>
    <property type="molecule type" value="Genomic_DNA"/>
</dbReference>
<evidence type="ECO:0000259" key="2">
    <source>
        <dbReference type="Pfam" id="PF00561"/>
    </source>
</evidence>
<feature type="domain" description="AB hydrolase-1" evidence="2">
    <location>
        <begin position="26"/>
        <end position="177"/>
    </location>
</feature>
<evidence type="ECO:0000313" key="3">
    <source>
        <dbReference type="EMBL" id="GAA4741207.1"/>
    </source>
</evidence>
<keyword evidence="4" id="KW-1185">Reference proteome</keyword>
<keyword evidence="1 3" id="KW-0378">Hydrolase</keyword>
<dbReference type="GO" id="GO:0016787">
    <property type="term" value="F:hydrolase activity"/>
    <property type="evidence" value="ECO:0007669"/>
    <property type="project" value="UniProtKB-KW"/>
</dbReference>
<dbReference type="Proteomes" id="UP001500822">
    <property type="component" value="Unassembled WGS sequence"/>
</dbReference>